<feature type="compositionally biased region" description="Basic and acidic residues" evidence="1">
    <location>
        <begin position="204"/>
        <end position="219"/>
    </location>
</feature>
<protein>
    <submittedName>
        <fullName evidence="2">Uncharacterized protein</fullName>
    </submittedName>
</protein>
<dbReference type="AlphaFoldDB" id="A0AAW0E7P6"/>
<feature type="region of interest" description="Disordered" evidence="1">
    <location>
        <begin position="1"/>
        <end position="225"/>
    </location>
</feature>
<accession>A0AAW0E7P6</accession>
<feature type="compositionally biased region" description="Basic and acidic residues" evidence="1">
    <location>
        <begin position="160"/>
        <end position="184"/>
    </location>
</feature>
<feature type="region of interest" description="Disordered" evidence="1">
    <location>
        <begin position="499"/>
        <end position="559"/>
    </location>
</feature>
<reference evidence="2 3" key="1">
    <citation type="submission" date="2024-01" db="EMBL/GenBank/DDBJ databases">
        <title>A draft genome for a cacao thread blight-causing isolate of Paramarasmius palmivorus.</title>
        <authorList>
            <person name="Baruah I.K."/>
            <person name="Bukari Y."/>
            <person name="Amoako-Attah I."/>
            <person name="Meinhardt L.W."/>
            <person name="Bailey B.A."/>
            <person name="Cohen S.P."/>
        </authorList>
    </citation>
    <scope>NUCLEOTIDE SEQUENCE [LARGE SCALE GENOMIC DNA]</scope>
    <source>
        <strain evidence="2 3">GH-12</strain>
    </source>
</reference>
<comment type="caution">
    <text evidence="2">The sequence shown here is derived from an EMBL/GenBank/DDBJ whole genome shotgun (WGS) entry which is preliminary data.</text>
</comment>
<name>A0AAW0E7P6_9AGAR</name>
<organism evidence="2 3">
    <name type="scientific">Paramarasmius palmivorus</name>
    <dbReference type="NCBI Taxonomy" id="297713"/>
    <lineage>
        <taxon>Eukaryota</taxon>
        <taxon>Fungi</taxon>
        <taxon>Dikarya</taxon>
        <taxon>Basidiomycota</taxon>
        <taxon>Agaricomycotina</taxon>
        <taxon>Agaricomycetes</taxon>
        <taxon>Agaricomycetidae</taxon>
        <taxon>Agaricales</taxon>
        <taxon>Marasmiineae</taxon>
        <taxon>Marasmiaceae</taxon>
        <taxon>Paramarasmius</taxon>
    </lineage>
</organism>
<feature type="compositionally biased region" description="Polar residues" evidence="1">
    <location>
        <begin position="20"/>
        <end position="34"/>
    </location>
</feature>
<feature type="compositionally biased region" description="Basic and acidic residues" evidence="1">
    <location>
        <begin position="514"/>
        <end position="523"/>
    </location>
</feature>
<feature type="compositionally biased region" description="Basic residues" evidence="1">
    <location>
        <begin position="524"/>
        <end position="539"/>
    </location>
</feature>
<sequence>MTLQTSDVRIHDQPTRVKADTTQYPGDSPSNNLPSTPPQRPPLGNPTNQTSPRKERNPKKAKTLNGARNTSTTFEEDQRDKSSDEESNIDELESRRRKPLPNHRTQLPFPQMSGTPSSIPPQGPLPSFSSSFPEHHDENSARSQSHNGRPHNPNASMHAGTRDDETPQPADKGEEGAPREEDIRSVNMDDLPPIDFTNMTDLPTHSDENPHLMSSREGDPPPGTENAQLLLYEEIAPLLVAARGVLLDGAEPVNADNFESKLDTAYILPMNSVFDYINKHPDDVDKIMETLNQLDLQKKPIRRVELVTRPNHTKKPKVFGIRDLTTTTRELLDWQHLFPVNKGLGFFVITPERIQRSWVITNLEYAEASDDPDQMNEALAIIKTEALNNRHIARAVTNLTLEAGLCGPTLNHRIAHAMESWHIVPLKLTIDGRRRMIWQLRGKPLVDDDSPNAGIMVAINQAIRAPTNGYILNHAPIKPSKPFKDCSICQSNTHPHEDCPYVKLPRFPGPTGARVDEDSERSKKPQSKGQKKGGKKPAKRDRSNSRDRAGPSSRGKRRF</sequence>
<feature type="compositionally biased region" description="Basic and acidic residues" evidence="1">
    <location>
        <begin position="8"/>
        <end position="19"/>
    </location>
</feature>
<feature type="compositionally biased region" description="Basic and acidic residues" evidence="1">
    <location>
        <begin position="540"/>
        <end position="549"/>
    </location>
</feature>
<dbReference type="Proteomes" id="UP001383192">
    <property type="component" value="Unassembled WGS sequence"/>
</dbReference>
<evidence type="ECO:0000256" key="1">
    <source>
        <dbReference type="SAM" id="MobiDB-lite"/>
    </source>
</evidence>
<evidence type="ECO:0000313" key="3">
    <source>
        <dbReference type="Proteomes" id="UP001383192"/>
    </source>
</evidence>
<keyword evidence="3" id="KW-1185">Reference proteome</keyword>
<evidence type="ECO:0000313" key="2">
    <source>
        <dbReference type="EMBL" id="KAK7060161.1"/>
    </source>
</evidence>
<gene>
    <name evidence="2" type="ORF">VNI00_000925</name>
</gene>
<dbReference type="EMBL" id="JAYKXP010000003">
    <property type="protein sequence ID" value="KAK7060161.1"/>
    <property type="molecule type" value="Genomic_DNA"/>
</dbReference>
<proteinExistence type="predicted"/>
<feature type="compositionally biased region" description="Pro residues" evidence="1">
    <location>
        <begin position="35"/>
        <end position="44"/>
    </location>
</feature>